<proteinExistence type="predicted"/>
<sequence length="264" mass="29510">MKYVLENGPWMINGVPLFVKKWEVGYYLEKRDLKKLPLWVNLYGLPLEVWNVEGLSELASGIVVPLVLDRATEERCLKQTGRAGFARILIEVAADRSICDEVICLVPLLDGKAEKEVVVKAEYFWNPPRCNHCNMFGHTFVACSVRPLSEEERALKPNLVGGVDKKNLDDGFQVVGKRNKPIGLASKASLGSGQQGTKKTGINQGGGLKKEEIKGGRSRELGRGWTEKIRCIRVLFRSMVVWNREIGLVLIRKAAGECWEDMAS</sequence>
<accession>A0AA38TFN3</accession>
<organism evidence="2 3">
    <name type="scientific">Centaurea solstitialis</name>
    <name type="common">yellow star-thistle</name>
    <dbReference type="NCBI Taxonomy" id="347529"/>
    <lineage>
        <taxon>Eukaryota</taxon>
        <taxon>Viridiplantae</taxon>
        <taxon>Streptophyta</taxon>
        <taxon>Embryophyta</taxon>
        <taxon>Tracheophyta</taxon>
        <taxon>Spermatophyta</taxon>
        <taxon>Magnoliopsida</taxon>
        <taxon>eudicotyledons</taxon>
        <taxon>Gunneridae</taxon>
        <taxon>Pentapetalae</taxon>
        <taxon>asterids</taxon>
        <taxon>campanulids</taxon>
        <taxon>Asterales</taxon>
        <taxon>Asteraceae</taxon>
        <taxon>Carduoideae</taxon>
        <taxon>Cardueae</taxon>
        <taxon>Centaureinae</taxon>
        <taxon>Centaurea</taxon>
    </lineage>
</organism>
<reference evidence="2" key="1">
    <citation type="submission" date="2023-03" db="EMBL/GenBank/DDBJ databases">
        <title>Chromosome-scale reference genome and RAD-based genetic map of yellow starthistle (Centaurea solstitialis) reveal putative structural variation and QTLs associated with invader traits.</title>
        <authorList>
            <person name="Reatini B."/>
            <person name="Cang F.A."/>
            <person name="Jiang Q."/>
            <person name="Mckibben M.T.W."/>
            <person name="Barker M.S."/>
            <person name="Rieseberg L.H."/>
            <person name="Dlugosch K.M."/>
        </authorList>
    </citation>
    <scope>NUCLEOTIDE SEQUENCE</scope>
    <source>
        <strain evidence="2">CAN-66</strain>
        <tissue evidence="2">Leaf</tissue>
    </source>
</reference>
<dbReference type="PANTHER" id="PTHR31286">
    <property type="entry name" value="GLYCINE-RICH CELL WALL STRUCTURAL PROTEIN 1.8-LIKE"/>
    <property type="match status" value="1"/>
</dbReference>
<evidence type="ECO:0008006" key="4">
    <source>
        <dbReference type="Google" id="ProtNLM"/>
    </source>
</evidence>
<keyword evidence="3" id="KW-1185">Reference proteome</keyword>
<evidence type="ECO:0000313" key="2">
    <source>
        <dbReference type="EMBL" id="KAJ9553885.1"/>
    </source>
</evidence>
<gene>
    <name evidence="2" type="ORF">OSB04_017930</name>
</gene>
<dbReference type="PANTHER" id="PTHR31286:SF99">
    <property type="entry name" value="DUF4283 DOMAIN-CONTAINING PROTEIN"/>
    <property type="match status" value="1"/>
</dbReference>
<dbReference type="EMBL" id="JARYMX010000004">
    <property type="protein sequence ID" value="KAJ9553885.1"/>
    <property type="molecule type" value="Genomic_DNA"/>
</dbReference>
<evidence type="ECO:0000256" key="1">
    <source>
        <dbReference type="SAM" id="MobiDB-lite"/>
    </source>
</evidence>
<comment type="caution">
    <text evidence="2">The sequence shown here is derived from an EMBL/GenBank/DDBJ whole genome shotgun (WGS) entry which is preliminary data.</text>
</comment>
<evidence type="ECO:0000313" key="3">
    <source>
        <dbReference type="Proteomes" id="UP001172457"/>
    </source>
</evidence>
<protein>
    <recommendedName>
        <fullName evidence="4">DUF4283 domain-containing protein</fullName>
    </recommendedName>
</protein>
<dbReference type="InterPro" id="IPR040256">
    <property type="entry name" value="At4g02000-like"/>
</dbReference>
<dbReference type="Proteomes" id="UP001172457">
    <property type="component" value="Chromosome 4"/>
</dbReference>
<feature type="region of interest" description="Disordered" evidence="1">
    <location>
        <begin position="186"/>
        <end position="215"/>
    </location>
</feature>
<name>A0AA38TFN3_9ASTR</name>
<dbReference type="AlphaFoldDB" id="A0AA38TFN3"/>
<feature type="compositionally biased region" description="Polar residues" evidence="1">
    <location>
        <begin position="189"/>
        <end position="202"/>
    </location>
</feature>